<keyword evidence="6 7" id="KW-0961">Cell wall biogenesis/degradation</keyword>
<evidence type="ECO:0000259" key="9">
    <source>
        <dbReference type="PROSITE" id="PS52029"/>
    </source>
</evidence>
<dbReference type="GO" id="GO:0071555">
    <property type="term" value="P:cell wall organization"/>
    <property type="evidence" value="ECO:0007669"/>
    <property type="project" value="UniProtKB-UniRule"/>
</dbReference>
<name>A0A085TWI5_9RHOB</name>
<dbReference type="SUPFAM" id="SSF141523">
    <property type="entry name" value="L,D-transpeptidase catalytic domain-like"/>
    <property type="match status" value="1"/>
</dbReference>
<reference evidence="10 11" key="2">
    <citation type="journal article" date="2015" name="Antonie Van Leeuwenhoek">
        <title>Thioclava indica sp. nov., isolated from surface seawater of the Indian Ocean.</title>
        <authorList>
            <person name="Liu Y."/>
            <person name="Lai Q."/>
            <person name="Du J."/>
            <person name="Xu H."/>
            <person name="Jiang L."/>
            <person name="Shao Z."/>
        </authorList>
    </citation>
    <scope>NUCLEOTIDE SEQUENCE [LARGE SCALE GENOMIC DNA]</scope>
    <source>
        <strain evidence="10 11">13D2W-2</strain>
    </source>
</reference>
<gene>
    <name evidence="10" type="ORF">DW2_08911</name>
</gene>
<dbReference type="Proteomes" id="UP000028607">
    <property type="component" value="Unassembled WGS sequence"/>
</dbReference>
<dbReference type="CDD" id="cd16913">
    <property type="entry name" value="YkuD_like"/>
    <property type="match status" value="1"/>
</dbReference>
<evidence type="ECO:0000256" key="5">
    <source>
        <dbReference type="ARBA" id="ARBA00022984"/>
    </source>
</evidence>
<sequence>MNRRTLLLGASALGALAACGDSGKFVAYKGPPVTQVQVYKSKRMMYLLSGDKVLESYKIGLGGDPVGPKHFEGDGKTPEGFYYINRRNPNSAYYLSLGISYPNTQDMAFAEAQGKSPGGDIFIHGRDGKNKGKGSDWTAGCIAVKDKEIRDIYAMVRDGTPIFIFP</sequence>
<evidence type="ECO:0000256" key="2">
    <source>
        <dbReference type="ARBA" id="ARBA00005992"/>
    </source>
</evidence>
<keyword evidence="8" id="KW-0732">Signal</keyword>
<feature type="signal peptide" evidence="8">
    <location>
        <begin position="1"/>
        <end position="17"/>
    </location>
</feature>
<accession>A0A085TWI5</accession>
<dbReference type="PANTHER" id="PTHR36699">
    <property type="entry name" value="LD-TRANSPEPTIDASE"/>
    <property type="match status" value="1"/>
</dbReference>
<keyword evidence="4 7" id="KW-0133">Cell shape</keyword>
<dbReference type="AlphaFoldDB" id="A0A085TWI5"/>
<dbReference type="Pfam" id="PF03734">
    <property type="entry name" value="YkuD"/>
    <property type="match status" value="1"/>
</dbReference>
<protein>
    <submittedName>
        <fullName evidence="10">ErfK/YbiS/YcfS/YnhG family protein</fullName>
    </submittedName>
</protein>
<dbReference type="PROSITE" id="PS52029">
    <property type="entry name" value="LD_TPASE"/>
    <property type="match status" value="1"/>
</dbReference>
<keyword evidence="11" id="KW-1185">Reference proteome</keyword>
<evidence type="ECO:0000256" key="7">
    <source>
        <dbReference type="PROSITE-ProRule" id="PRU01373"/>
    </source>
</evidence>
<keyword evidence="3" id="KW-0808">Transferase</keyword>
<evidence type="ECO:0000313" key="11">
    <source>
        <dbReference type="Proteomes" id="UP000028607"/>
    </source>
</evidence>
<comment type="pathway">
    <text evidence="1 7">Cell wall biogenesis; peptidoglycan biosynthesis.</text>
</comment>
<evidence type="ECO:0000256" key="1">
    <source>
        <dbReference type="ARBA" id="ARBA00004752"/>
    </source>
</evidence>
<dbReference type="PANTHER" id="PTHR36699:SF1">
    <property type="entry name" value="L,D-TRANSPEPTIDASE YAFK-RELATED"/>
    <property type="match status" value="1"/>
</dbReference>
<evidence type="ECO:0000256" key="3">
    <source>
        <dbReference type="ARBA" id="ARBA00022679"/>
    </source>
</evidence>
<dbReference type="GO" id="GO:0004180">
    <property type="term" value="F:carboxypeptidase activity"/>
    <property type="evidence" value="ECO:0007669"/>
    <property type="project" value="UniProtKB-ARBA"/>
</dbReference>
<evidence type="ECO:0000256" key="6">
    <source>
        <dbReference type="ARBA" id="ARBA00023316"/>
    </source>
</evidence>
<dbReference type="InterPro" id="IPR005490">
    <property type="entry name" value="LD_TPept_cat_dom"/>
</dbReference>
<dbReference type="Gene3D" id="2.40.440.10">
    <property type="entry name" value="L,D-transpeptidase catalytic domain-like"/>
    <property type="match status" value="1"/>
</dbReference>
<dbReference type="eggNOG" id="COG3034">
    <property type="taxonomic scope" value="Bacteria"/>
</dbReference>
<organism evidence="10 11">
    <name type="scientific">Thioclava atlantica</name>
    <dbReference type="NCBI Taxonomy" id="1317124"/>
    <lineage>
        <taxon>Bacteria</taxon>
        <taxon>Pseudomonadati</taxon>
        <taxon>Pseudomonadota</taxon>
        <taxon>Alphaproteobacteria</taxon>
        <taxon>Rhodobacterales</taxon>
        <taxon>Paracoccaceae</taxon>
        <taxon>Thioclava</taxon>
    </lineage>
</organism>
<comment type="caution">
    <text evidence="10">The sequence shown here is derived from an EMBL/GenBank/DDBJ whole genome shotgun (WGS) entry which is preliminary data.</text>
</comment>
<dbReference type="InterPro" id="IPR038063">
    <property type="entry name" value="Transpep_catalytic_dom"/>
</dbReference>
<reference evidence="11" key="1">
    <citation type="submission" date="2013-04" db="EMBL/GenBank/DDBJ databases">
        <title>Thioclava sp. 13D2W-2 Genome Sequencing.</title>
        <authorList>
            <person name="Lai Q."/>
            <person name="Li G."/>
            <person name="Shao Z."/>
        </authorList>
    </citation>
    <scope>NUCLEOTIDE SEQUENCE [LARGE SCALE GENOMIC DNA]</scope>
    <source>
        <strain evidence="11">13D2W-2</strain>
    </source>
</reference>
<dbReference type="RefSeq" id="WP_038145559.1">
    <property type="nucleotide sequence ID" value="NZ_AQRC01000006.1"/>
</dbReference>
<dbReference type="GO" id="GO:0009252">
    <property type="term" value="P:peptidoglycan biosynthetic process"/>
    <property type="evidence" value="ECO:0007669"/>
    <property type="project" value="UniProtKB-UniPathway"/>
</dbReference>
<dbReference type="OrthoDB" id="9809748at2"/>
<dbReference type="GO" id="GO:0016740">
    <property type="term" value="F:transferase activity"/>
    <property type="evidence" value="ECO:0007669"/>
    <property type="project" value="UniProtKB-KW"/>
</dbReference>
<dbReference type="EMBL" id="AQRC01000006">
    <property type="protein sequence ID" value="KFE35082.1"/>
    <property type="molecule type" value="Genomic_DNA"/>
</dbReference>
<dbReference type="GO" id="GO:0008360">
    <property type="term" value="P:regulation of cell shape"/>
    <property type="evidence" value="ECO:0007669"/>
    <property type="project" value="UniProtKB-UniRule"/>
</dbReference>
<proteinExistence type="inferred from homology"/>
<dbReference type="PATRIC" id="fig|1317124.6.peg.1809"/>
<comment type="similarity">
    <text evidence="2">Belongs to the YkuD family.</text>
</comment>
<dbReference type="UniPathway" id="UPA00219"/>
<keyword evidence="5 7" id="KW-0573">Peptidoglycan synthesis</keyword>
<feature type="chain" id="PRO_5001797494" evidence="8">
    <location>
        <begin position="18"/>
        <end position="166"/>
    </location>
</feature>
<evidence type="ECO:0000313" key="10">
    <source>
        <dbReference type="EMBL" id="KFE35082.1"/>
    </source>
</evidence>
<feature type="active site" description="Nucleophile" evidence="7">
    <location>
        <position position="141"/>
    </location>
</feature>
<feature type="domain" description="L,D-TPase catalytic" evidence="9">
    <location>
        <begin position="34"/>
        <end position="165"/>
    </location>
</feature>
<feature type="active site" description="Proton donor/acceptor" evidence="7">
    <location>
        <position position="124"/>
    </location>
</feature>
<evidence type="ECO:0000256" key="8">
    <source>
        <dbReference type="SAM" id="SignalP"/>
    </source>
</evidence>
<dbReference type="STRING" id="1317124.DW2_08911"/>
<dbReference type="PROSITE" id="PS51257">
    <property type="entry name" value="PROKAR_LIPOPROTEIN"/>
    <property type="match status" value="1"/>
</dbReference>
<evidence type="ECO:0000256" key="4">
    <source>
        <dbReference type="ARBA" id="ARBA00022960"/>
    </source>
</evidence>